<feature type="transmembrane region" description="Helical" evidence="9">
    <location>
        <begin position="263"/>
        <end position="284"/>
    </location>
</feature>
<reference evidence="12" key="1">
    <citation type="journal article" date="2019" name="Int. J. Syst. Evol. Microbiol.">
        <title>The Global Catalogue of Microorganisms (GCM) 10K type strain sequencing project: providing services to taxonomists for standard genome sequencing and annotation.</title>
        <authorList>
            <consortium name="The Broad Institute Genomics Platform"/>
            <consortium name="The Broad Institute Genome Sequencing Center for Infectious Disease"/>
            <person name="Wu L."/>
            <person name="Ma J."/>
        </authorList>
    </citation>
    <scope>NUCLEOTIDE SEQUENCE [LARGE SCALE GENOMIC DNA]</scope>
    <source>
        <strain evidence="12">TISTR 932</strain>
    </source>
</reference>
<dbReference type="InterPro" id="IPR050879">
    <property type="entry name" value="Acyltransferase_3"/>
</dbReference>
<keyword evidence="4 9" id="KW-0812">Transmembrane</keyword>
<feature type="transmembrane region" description="Helical" evidence="9">
    <location>
        <begin position="12"/>
        <end position="32"/>
    </location>
</feature>
<evidence type="ECO:0000256" key="1">
    <source>
        <dbReference type="ARBA" id="ARBA00004651"/>
    </source>
</evidence>
<dbReference type="CDD" id="cd01840">
    <property type="entry name" value="SGNH_hydrolase_yrhL_like"/>
    <property type="match status" value="1"/>
</dbReference>
<dbReference type="RefSeq" id="WP_379979286.1">
    <property type="nucleotide sequence ID" value="NZ_JBHUMO010000010.1"/>
</dbReference>
<evidence type="ECO:0000256" key="8">
    <source>
        <dbReference type="SAM" id="MobiDB-lite"/>
    </source>
</evidence>
<evidence type="ECO:0000313" key="11">
    <source>
        <dbReference type="EMBL" id="MFD2728160.1"/>
    </source>
</evidence>
<keyword evidence="6 9" id="KW-0472">Membrane</keyword>
<keyword evidence="3 11" id="KW-0808">Transferase</keyword>
<dbReference type="GO" id="GO:0016746">
    <property type="term" value="F:acyltransferase activity"/>
    <property type="evidence" value="ECO:0007669"/>
    <property type="project" value="UniProtKB-KW"/>
</dbReference>
<evidence type="ECO:0000259" key="10">
    <source>
        <dbReference type="Pfam" id="PF01757"/>
    </source>
</evidence>
<dbReference type="SUPFAM" id="SSF52266">
    <property type="entry name" value="SGNH hydrolase"/>
    <property type="match status" value="1"/>
</dbReference>
<dbReference type="InterPro" id="IPR036514">
    <property type="entry name" value="SGNH_hydro_sf"/>
</dbReference>
<dbReference type="EC" id="2.3.1.-" evidence="11"/>
<feature type="transmembrane region" description="Helical" evidence="9">
    <location>
        <begin position="331"/>
        <end position="353"/>
    </location>
</feature>
<dbReference type="EMBL" id="JBHUMO010000010">
    <property type="protein sequence ID" value="MFD2728160.1"/>
    <property type="molecule type" value="Genomic_DNA"/>
</dbReference>
<evidence type="ECO:0000313" key="12">
    <source>
        <dbReference type="Proteomes" id="UP001597427"/>
    </source>
</evidence>
<evidence type="ECO:0000256" key="6">
    <source>
        <dbReference type="ARBA" id="ARBA00023136"/>
    </source>
</evidence>
<dbReference type="PANTHER" id="PTHR23028:SF53">
    <property type="entry name" value="ACYL_TRANSF_3 DOMAIN-CONTAINING PROTEIN"/>
    <property type="match status" value="1"/>
</dbReference>
<keyword evidence="5 9" id="KW-1133">Transmembrane helix</keyword>
<evidence type="ECO:0000256" key="4">
    <source>
        <dbReference type="ARBA" id="ARBA00022692"/>
    </source>
</evidence>
<organism evidence="11 12">
    <name type="scientific">Enterococcus camelliae</name>
    <dbReference type="NCBI Taxonomy" id="453959"/>
    <lineage>
        <taxon>Bacteria</taxon>
        <taxon>Bacillati</taxon>
        <taxon>Bacillota</taxon>
        <taxon>Bacilli</taxon>
        <taxon>Lactobacillales</taxon>
        <taxon>Enterococcaceae</taxon>
        <taxon>Enterococcus</taxon>
    </lineage>
</organism>
<evidence type="ECO:0000256" key="2">
    <source>
        <dbReference type="ARBA" id="ARBA00022475"/>
    </source>
</evidence>
<evidence type="ECO:0000256" key="9">
    <source>
        <dbReference type="SAM" id="Phobius"/>
    </source>
</evidence>
<proteinExistence type="predicted"/>
<keyword evidence="7 11" id="KW-0012">Acyltransferase</keyword>
<feature type="domain" description="Acyltransferase 3" evidence="10">
    <location>
        <begin position="13"/>
        <end position="345"/>
    </location>
</feature>
<feature type="transmembrane region" description="Helical" evidence="9">
    <location>
        <begin position="38"/>
        <end position="59"/>
    </location>
</feature>
<dbReference type="Gene3D" id="3.40.50.1110">
    <property type="entry name" value="SGNH hydrolase"/>
    <property type="match status" value="1"/>
</dbReference>
<feature type="transmembrane region" description="Helical" evidence="9">
    <location>
        <begin position="207"/>
        <end position="225"/>
    </location>
</feature>
<feature type="transmembrane region" description="Helical" evidence="9">
    <location>
        <begin position="80"/>
        <end position="98"/>
    </location>
</feature>
<dbReference type="InterPro" id="IPR002656">
    <property type="entry name" value="Acyl_transf_3_dom"/>
</dbReference>
<keyword evidence="2" id="KW-1003">Cell membrane</keyword>
<accession>A0ABW5THI8</accession>
<feature type="transmembrane region" description="Helical" evidence="9">
    <location>
        <begin position="384"/>
        <end position="402"/>
    </location>
</feature>
<gene>
    <name evidence="11" type="ORF">ACFSR0_01750</name>
</gene>
<feature type="transmembrane region" description="Helical" evidence="9">
    <location>
        <begin position="173"/>
        <end position="195"/>
    </location>
</feature>
<feature type="transmembrane region" description="Helical" evidence="9">
    <location>
        <begin position="237"/>
        <end position="257"/>
    </location>
</feature>
<name>A0ABW5THI8_9ENTE</name>
<comment type="subcellular location">
    <subcellularLocation>
        <location evidence="1">Cell membrane</location>
        <topology evidence="1">Multi-pass membrane protein</topology>
    </subcellularLocation>
</comment>
<feature type="compositionally biased region" description="Low complexity" evidence="8">
    <location>
        <begin position="430"/>
        <end position="453"/>
    </location>
</feature>
<dbReference type="Pfam" id="PF01757">
    <property type="entry name" value="Acyl_transf_3"/>
    <property type="match status" value="1"/>
</dbReference>
<evidence type="ECO:0000256" key="5">
    <source>
        <dbReference type="ARBA" id="ARBA00022989"/>
    </source>
</evidence>
<comment type="caution">
    <text evidence="11">The sequence shown here is derived from an EMBL/GenBank/DDBJ whole genome shotgun (WGS) entry which is preliminary data.</text>
</comment>
<sequence>MKEKTMKKSRYITGIDGLRSLAVVGVILYHLVPTTMRGGYLGVPIFFVISGYLITDLLRQEWQRTQTIDIKKFYYRRMKRLYPALVALLMGSSFYITLFQRNLLNNLRGVVVSSLLYLNNWWQIKQGFSYFDRFANESPFTHLWSLAVEGQNYLIWPILFYLLVRFVKKRSTIFYFLTGMGIFSAVLMAVLYQPGGDPTRVYYGTDTRLFSLWMGSALAFIWPSIHLKEKIPVQAKRLLNGVGLASLLVLILALFFFDDQSTFVYYGGLYLVSIVSTIAVAVTAHPGASLNRWLTNPVFTYIGKRSYGIYLYQFPVMIFYESKVTNLADHIWLHTLIEIVLIIGISELSYRFIEEPFRKFDYSQTWPTLHSWFSRPWISPKKPWQLPTAVIVVVALIGIMTAPKNQVDAEQKEFQAEIQQNKKIADKTKQQTTSSTTTTETVDSSTTSETVDSATKEEEEEVFSTNIPDIMKKYDLSKKLVEEAQVKELTIFGDSVALGTARNINEVFPKAVVDAQVGRQLYDSVPLLQKLADQGLLKDTVVIALGTNGPATSSQFDELMNYLGSNRTVYFMNVRVPTQRWQNDVNDLLTEKAKQYNNMHVIDWYDLSKKHDNWFRPDRVHPTVPGRIAYTRLLARTILK</sequence>
<protein>
    <submittedName>
        <fullName evidence="11">Acyltransferase family protein</fullName>
        <ecNumber evidence="11">2.3.1.-</ecNumber>
    </submittedName>
</protein>
<dbReference type="PANTHER" id="PTHR23028">
    <property type="entry name" value="ACETYLTRANSFERASE"/>
    <property type="match status" value="1"/>
</dbReference>
<feature type="region of interest" description="Disordered" evidence="8">
    <location>
        <begin position="425"/>
        <end position="462"/>
    </location>
</feature>
<evidence type="ECO:0000256" key="7">
    <source>
        <dbReference type="ARBA" id="ARBA00023315"/>
    </source>
</evidence>
<keyword evidence="12" id="KW-1185">Reference proteome</keyword>
<evidence type="ECO:0000256" key="3">
    <source>
        <dbReference type="ARBA" id="ARBA00022679"/>
    </source>
</evidence>
<dbReference type="Proteomes" id="UP001597427">
    <property type="component" value="Unassembled WGS sequence"/>
</dbReference>
<feature type="transmembrane region" description="Helical" evidence="9">
    <location>
        <begin position="143"/>
        <end position="164"/>
    </location>
</feature>